<reference evidence="6" key="1">
    <citation type="submission" date="2016-10" db="EMBL/GenBank/DDBJ databases">
        <authorList>
            <person name="Varghese N."/>
            <person name="Submissions S."/>
        </authorList>
    </citation>
    <scope>NUCLEOTIDE SEQUENCE [LARGE SCALE GENOMIC DNA]</scope>
    <source>
        <strain evidence="6">DSM 44498</strain>
    </source>
</reference>
<dbReference type="InterPro" id="IPR042099">
    <property type="entry name" value="ANL_N_sf"/>
</dbReference>
<dbReference type="EMBL" id="FNSV01000005">
    <property type="protein sequence ID" value="SED04914.1"/>
    <property type="molecule type" value="Genomic_DNA"/>
</dbReference>
<organism evidence="5 6">
    <name type="scientific">Rhodococcus koreensis</name>
    <dbReference type="NCBI Taxonomy" id="99653"/>
    <lineage>
        <taxon>Bacteria</taxon>
        <taxon>Bacillati</taxon>
        <taxon>Actinomycetota</taxon>
        <taxon>Actinomycetes</taxon>
        <taxon>Mycobacteriales</taxon>
        <taxon>Nocardiaceae</taxon>
        <taxon>Rhodococcus</taxon>
    </lineage>
</organism>
<evidence type="ECO:0000256" key="2">
    <source>
        <dbReference type="ARBA" id="ARBA00022598"/>
    </source>
</evidence>
<dbReference type="PANTHER" id="PTHR43201">
    <property type="entry name" value="ACYL-COA SYNTHETASE"/>
    <property type="match status" value="1"/>
</dbReference>
<feature type="domain" description="AMP-dependent synthetase/ligase" evidence="3">
    <location>
        <begin position="33"/>
        <end position="407"/>
    </location>
</feature>
<dbReference type="Proteomes" id="UP000183561">
    <property type="component" value="Unassembled WGS sequence"/>
</dbReference>
<dbReference type="PROSITE" id="PS00455">
    <property type="entry name" value="AMP_BINDING"/>
    <property type="match status" value="1"/>
</dbReference>
<dbReference type="GO" id="GO:0006631">
    <property type="term" value="P:fatty acid metabolic process"/>
    <property type="evidence" value="ECO:0007669"/>
    <property type="project" value="TreeGrafter"/>
</dbReference>
<dbReference type="Gene3D" id="3.30.300.30">
    <property type="match status" value="1"/>
</dbReference>
<dbReference type="PANTHER" id="PTHR43201:SF5">
    <property type="entry name" value="MEDIUM-CHAIN ACYL-COA LIGASE ACSF2, MITOCHONDRIAL"/>
    <property type="match status" value="1"/>
</dbReference>
<evidence type="ECO:0000313" key="5">
    <source>
        <dbReference type="EMBL" id="SED04914.1"/>
    </source>
</evidence>
<name>A0A1H4XJM1_9NOCA</name>
<dbReference type="InterPro" id="IPR000873">
    <property type="entry name" value="AMP-dep_synth/lig_dom"/>
</dbReference>
<sequence length="560" mass="60832">MAFASVTDRYSDEQIREFYATGQWHRDTFFDMLEAQVAERGDRVFLTDDTSGGITFRELRDKALSLAVGLRRHGIAAGDRVSVQVPNWIEFAIIAVALSRLGAVLVPIMPIYRRDDVEYILGNAGVRLAITPQSFKKFDYAGMYTDILGAVESLEDVVVVRGSGELPHRAVSFESLFADIGPDEAIDELGPGVGPDEPFVIVYSSGTTSRPKGCIHTFNTFACGSRLLAKGFAYTPDDVQFGPSPITHTTGLVTSIVLPLMHGAASHLIEVWEPVRGMEQIKERGCTVAVSATTFLQMVMDVYDPAVHDIGTMRLWVAAGAPIPASFVTKAAELFPGLQVLSLYGRSENVTTTMCTVDDEPERSLTSDGRPLPLQSVKIVDELGNEVPRGEEGDVAYKGAMHMLGYLHNPEETAKLFTPDGYSLSGDLGRMDEDGYVRVTGRTKDIVIRGGMNISVRQVEDLLAAHPAVRGVAAVAMPDERLGEAVCLYLVAAPGYGDVTLEKIKAYLLEQGVAIQKVPERLEIVEALPTTATGKIQKNVLRAQIAAKIEADRERAQAVS</sequence>
<gene>
    <name evidence="5" type="ORF">SAMN04490239_6579</name>
</gene>
<dbReference type="InterPro" id="IPR020845">
    <property type="entry name" value="AMP-binding_CS"/>
</dbReference>
<protein>
    <submittedName>
        <fullName evidence="5">Cyclohexanecarboxylate-CoA ligase</fullName>
    </submittedName>
</protein>
<proteinExistence type="inferred from homology"/>
<dbReference type="GO" id="GO:0031956">
    <property type="term" value="F:medium-chain fatty acid-CoA ligase activity"/>
    <property type="evidence" value="ECO:0007669"/>
    <property type="project" value="TreeGrafter"/>
</dbReference>
<dbReference type="Pfam" id="PF13193">
    <property type="entry name" value="AMP-binding_C"/>
    <property type="match status" value="1"/>
</dbReference>
<accession>A0A1H4XJM1</accession>
<evidence type="ECO:0000256" key="1">
    <source>
        <dbReference type="ARBA" id="ARBA00006432"/>
    </source>
</evidence>
<evidence type="ECO:0000259" key="3">
    <source>
        <dbReference type="Pfam" id="PF00501"/>
    </source>
</evidence>
<dbReference type="SUPFAM" id="SSF56801">
    <property type="entry name" value="Acetyl-CoA synthetase-like"/>
    <property type="match status" value="1"/>
</dbReference>
<dbReference type="AlphaFoldDB" id="A0A1H4XJM1"/>
<feature type="domain" description="AMP-binding enzyme C-terminal" evidence="4">
    <location>
        <begin position="458"/>
        <end position="535"/>
    </location>
</feature>
<dbReference type="OrthoDB" id="9803968at2"/>
<dbReference type="RefSeq" id="WP_072937094.1">
    <property type="nucleotide sequence ID" value="NZ_FNSV01000005.1"/>
</dbReference>
<comment type="similarity">
    <text evidence="1">Belongs to the ATP-dependent AMP-binding enzyme family.</text>
</comment>
<evidence type="ECO:0000259" key="4">
    <source>
        <dbReference type="Pfam" id="PF13193"/>
    </source>
</evidence>
<dbReference type="Pfam" id="PF00501">
    <property type="entry name" value="AMP-binding"/>
    <property type="match status" value="1"/>
</dbReference>
<keyword evidence="2 5" id="KW-0436">Ligase</keyword>
<evidence type="ECO:0000313" key="6">
    <source>
        <dbReference type="Proteomes" id="UP000183561"/>
    </source>
</evidence>
<keyword evidence="6" id="KW-1185">Reference proteome</keyword>
<dbReference type="Gene3D" id="3.40.50.12780">
    <property type="entry name" value="N-terminal domain of ligase-like"/>
    <property type="match status" value="1"/>
</dbReference>
<dbReference type="InterPro" id="IPR025110">
    <property type="entry name" value="AMP-bd_C"/>
</dbReference>
<dbReference type="InterPro" id="IPR045851">
    <property type="entry name" value="AMP-bd_C_sf"/>
</dbReference>